<dbReference type="AlphaFoldDB" id="X1D4I7"/>
<protein>
    <submittedName>
        <fullName evidence="2">Uncharacterized protein</fullName>
    </submittedName>
</protein>
<feature type="transmembrane region" description="Helical" evidence="1">
    <location>
        <begin position="12"/>
        <end position="29"/>
    </location>
</feature>
<evidence type="ECO:0000256" key="1">
    <source>
        <dbReference type="SAM" id="Phobius"/>
    </source>
</evidence>
<keyword evidence="1" id="KW-0472">Membrane</keyword>
<accession>X1D4I7</accession>
<reference evidence="2" key="1">
    <citation type="journal article" date="2014" name="Front. Microbiol.">
        <title>High frequency of phylogenetically diverse reductive dehalogenase-homologous genes in deep subseafloor sedimentary metagenomes.</title>
        <authorList>
            <person name="Kawai M."/>
            <person name="Futagami T."/>
            <person name="Toyoda A."/>
            <person name="Takaki Y."/>
            <person name="Nishi S."/>
            <person name="Hori S."/>
            <person name="Arai W."/>
            <person name="Tsubouchi T."/>
            <person name="Morono Y."/>
            <person name="Uchiyama I."/>
            <person name="Ito T."/>
            <person name="Fujiyama A."/>
            <person name="Inagaki F."/>
            <person name="Takami H."/>
        </authorList>
    </citation>
    <scope>NUCLEOTIDE SEQUENCE</scope>
    <source>
        <strain evidence="2">Expedition CK06-06</strain>
    </source>
</reference>
<dbReference type="EMBL" id="BART01034215">
    <property type="protein sequence ID" value="GAH15661.1"/>
    <property type="molecule type" value="Genomic_DNA"/>
</dbReference>
<gene>
    <name evidence="2" type="ORF">S01H4_58552</name>
</gene>
<feature type="non-terminal residue" evidence="2">
    <location>
        <position position="1"/>
    </location>
</feature>
<proteinExistence type="predicted"/>
<organism evidence="2">
    <name type="scientific">marine sediment metagenome</name>
    <dbReference type="NCBI Taxonomy" id="412755"/>
    <lineage>
        <taxon>unclassified sequences</taxon>
        <taxon>metagenomes</taxon>
        <taxon>ecological metagenomes</taxon>
    </lineage>
</organism>
<evidence type="ECO:0000313" key="2">
    <source>
        <dbReference type="EMBL" id="GAH15661.1"/>
    </source>
</evidence>
<keyword evidence="1" id="KW-0812">Transmembrane</keyword>
<keyword evidence="1" id="KW-1133">Transmembrane helix</keyword>
<name>X1D4I7_9ZZZZ</name>
<comment type="caution">
    <text evidence="2">The sequence shown here is derived from an EMBL/GenBank/DDBJ whole genome shotgun (WGS) entry which is preliminary data.</text>
</comment>
<sequence length="31" mass="3736">VFIRDTIHEMRDTNKILVVFIFFSIIILIDL</sequence>